<sequence length="85" mass="8988">MARRSSASTLFGVSLLGYEGQLVEIEAVAVSRAEGNIRRWWGIAREDPEQKVALVSGACLGSEIVPFGPCTGSEGGVCPARAPRR</sequence>
<proteinExistence type="predicted"/>
<reference evidence="1" key="1">
    <citation type="submission" date="2020-02" db="EMBL/GenBank/DDBJ databases">
        <authorList>
            <person name="Meier V. D."/>
        </authorList>
    </citation>
    <scope>NUCLEOTIDE SEQUENCE</scope>
    <source>
        <strain evidence="1">AVDCRST_MAG02</strain>
    </source>
</reference>
<dbReference type="EMBL" id="CADCVH010000118">
    <property type="protein sequence ID" value="CAA9478093.1"/>
    <property type="molecule type" value="Genomic_DNA"/>
</dbReference>
<name>A0A6J4RV95_9ACTN</name>
<organism evidence="1">
    <name type="scientific">uncultured Rubrobacteraceae bacterium</name>
    <dbReference type="NCBI Taxonomy" id="349277"/>
    <lineage>
        <taxon>Bacteria</taxon>
        <taxon>Bacillati</taxon>
        <taxon>Actinomycetota</taxon>
        <taxon>Rubrobacteria</taxon>
        <taxon>Rubrobacterales</taxon>
        <taxon>Rubrobacteraceae</taxon>
        <taxon>environmental samples</taxon>
    </lineage>
</organism>
<protein>
    <submittedName>
        <fullName evidence="1">Uncharacterized protein</fullName>
    </submittedName>
</protein>
<evidence type="ECO:0000313" key="1">
    <source>
        <dbReference type="EMBL" id="CAA9478093.1"/>
    </source>
</evidence>
<accession>A0A6J4RV95</accession>
<dbReference type="AlphaFoldDB" id="A0A6J4RV95"/>
<gene>
    <name evidence="1" type="ORF">AVDCRST_MAG02-4635</name>
</gene>